<evidence type="ECO:0000256" key="1">
    <source>
        <dbReference type="ARBA" id="ARBA00004239"/>
    </source>
</evidence>
<name>A0A3B4GZS0_9CICH</name>
<accession>A0A3B4GZS0</accession>
<keyword evidence="6" id="KW-0732">Signal</keyword>
<proteinExistence type="predicted"/>
<feature type="chain" id="PRO_5017360894" description="trypsin" evidence="6">
    <location>
        <begin position="22"/>
        <end position="276"/>
    </location>
</feature>
<sequence>MLRLIVFISCGILFLVQSGHGSEIIGGREVRPHSLPFMTYLLSKNSFCGGTLIHPQWVLTAAHCTKMRWVILGAHSINEEEKGSKQVREVEELFPHPDYYHYLQGNDLMLIKLKKPAEITKTVKYLQLGKIVKRPADGRRCLVAGWGQTENNETSDVLKGGHVAVISRQKCNSCDYYNHDPSITRDMICAGTFGKRNDSSCYVSMTDACSFYFFVHIFNHIFDLADVGGFRRTTAVLRNVGWSHFFWISWVHDKTCGLLVSLKETTKVDQKNNEVI</sequence>
<organism evidence="8">
    <name type="scientific">Pundamilia nyererei</name>
    <dbReference type="NCBI Taxonomy" id="303518"/>
    <lineage>
        <taxon>Eukaryota</taxon>
        <taxon>Metazoa</taxon>
        <taxon>Chordata</taxon>
        <taxon>Craniata</taxon>
        <taxon>Vertebrata</taxon>
        <taxon>Euteleostomi</taxon>
        <taxon>Actinopterygii</taxon>
        <taxon>Neopterygii</taxon>
        <taxon>Teleostei</taxon>
        <taxon>Neoteleostei</taxon>
        <taxon>Acanthomorphata</taxon>
        <taxon>Ovalentaria</taxon>
        <taxon>Cichlomorphae</taxon>
        <taxon>Cichliformes</taxon>
        <taxon>Cichlidae</taxon>
        <taxon>African cichlids</taxon>
        <taxon>Pseudocrenilabrinae</taxon>
        <taxon>Haplochromini</taxon>
        <taxon>Pundamilia</taxon>
    </lineage>
</organism>
<dbReference type="CDD" id="cd00190">
    <property type="entry name" value="Tryp_SPc"/>
    <property type="match status" value="1"/>
</dbReference>
<keyword evidence="3" id="KW-1015">Disulfide bond</keyword>
<dbReference type="Ensembl" id="ENSPNYT00000029112.1">
    <property type="protein sequence ID" value="ENSPNYP00000028420.1"/>
    <property type="gene ID" value="ENSPNYG00000021399.1"/>
</dbReference>
<dbReference type="InterPro" id="IPR018114">
    <property type="entry name" value="TRYPSIN_HIS"/>
</dbReference>
<dbReference type="InterPro" id="IPR001314">
    <property type="entry name" value="Peptidase_S1A"/>
</dbReference>
<comment type="catalytic activity">
    <reaction evidence="4">
        <text>Preferential cleavage: Arg-|-Xaa, Lys-|-Xaa.</text>
        <dbReference type="EC" id="3.4.21.4"/>
    </reaction>
</comment>
<reference evidence="8" key="1">
    <citation type="submission" date="2023-09" db="UniProtKB">
        <authorList>
            <consortium name="Ensembl"/>
        </authorList>
    </citation>
    <scope>IDENTIFICATION</scope>
</reference>
<evidence type="ECO:0000256" key="4">
    <source>
        <dbReference type="ARBA" id="ARBA00036320"/>
    </source>
</evidence>
<dbReference type="InterPro" id="IPR009003">
    <property type="entry name" value="Peptidase_S1_PA"/>
</dbReference>
<evidence type="ECO:0000256" key="5">
    <source>
        <dbReference type="ARBA" id="ARBA00038868"/>
    </source>
</evidence>
<dbReference type="InterPro" id="IPR043504">
    <property type="entry name" value="Peptidase_S1_PA_chymotrypsin"/>
</dbReference>
<feature type="signal peptide" evidence="6">
    <location>
        <begin position="1"/>
        <end position="21"/>
    </location>
</feature>
<keyword evidence="2" id="KW-0865">Zymogen</keyword>
<evidence type="ECO:0000256" key="6">
    <source>
        <dbReference type="SAM" id="SignalP"/>
    </source>
</evidence>
<dbReference type="SUPFAM" id="SSF50494">
    <property type="entry name" value="Trypsin-like serine proteases"/>
    <property type="match status" value="1"/>
</dbReference>
<evidence type="ECO:0000256" key="2">
    <source>
        <dbReference type="ARBA" id="ARBA00023145"/>
    </source>
</evidence>
<dbReference type="GO" id="GO:0004252">
    <property type="term" value="F:serine-type endopeptidase activity"/>
    <property type="evidence" value="ECO:0007669"/>
    <property type="project" value="UniProtKB-EC"/>
</dbReference>
<dbReference type="PANTHER" id="PTHR24271">
    <property type="entry name" value="KALLIKREIN-RELATED"/>
    <property type="match status" value="1"/>
</dbReference>
<dbReference type="EC" id="3.4.21.4" evidence="5"/>
<evidence type="ECO:0000256" key="3">
    <source>
        <dbReference type="ARBA" id="ARBA00023157"/>
    </source>
</evidence>
<dbReference type="Pfam" id="PF00089">
    <property type="entry name" value="Trypsin"/>
    <property type="match status" value="1"/>
</dbReference>
<dbReference type="InterPro" id="IPR001254">
    <property type="entry name" value="Trypsin_dom"/>
</dbReference>
<dbReference type="PRINTS" id="PR00722">
    <property type="entry name" value="CHYMOTRYPSIN"/>
</dbReference>
<dbReference type="AlphaFoldDB" id="A0A3B4GZS0"/>
<comment type="subcellular location">
    <subcellularLocation>
        <location evidence="1">Secreted</location>
        <location evidence="1">Extracellular space</location>
    </subcellularLocation>
</comment>
<dbReference type="STRING" id="303518.ENSPNYP00000028420"/>
<dbReference type="GO" id="GO:0006508">
    <property type="term" value="P:proteolysis"/>
    <property type="evidence" value="ECO:0007669"/>
    <property type="project" value="InterPro"/>
</dbReference>
<dbReference type="Gene3D" id="2.40.10.10">
    <property type="entry name" value="Trypsin-like serine proteases"/>
    <property type="match status" value="2"/>
</dbReference>
<evidence type="ECO:0000313" key="8">
    <source>
        <dbReference type="Ensembl" id="ENSPNYP00000028420.1"/>
    </source>
</evidence>
<dbReference type="FunFam" id="2.40.10.10:FF:000005">
    <property type="entry name" value="Serine protease 37"/>
    <property type="match status" value="1"/>
</dbReference>
<dbReference type="PROSITE" id="PS50240">
    <property type="entry name" value="TRYPSIN_DOM"/>
    <property type="match status" value="1"/>
</dbReference>
<protein>
    <recommendedName>
        <fullName evidence="5">trypsin</fullName>
        <ecNumber evidence="5">3.4.21.4</ecNumber>
    </recommendedName>
</protein>
<evidence type="ECO:0000259" key="7">
    <source>
        <dbReference type="PROSITE" id="PS50240"/>
    </source>
</evidence>
<dbReference type="PROSITE" id="PS00134">
    <property type="entry name" value="TRYPSIN_HIS"/>
    <property type="match status" value="1"/>
</dbReference>
<feature type="domain" description="Peptidase S1" evidence="7">
    <location>
        <begin position="24"/>
        <end position="256"/>
    </location>
</feature>
<dbReference type="SMART" id="SM00020">
    <property type="entry name" value="Tryp_SPc"/>
    <property type="match status" value="1"/>
</dbReference>
<dbReference type="PANTHER" id="PTHR24271:SF52">
    <property type="entry name" value="GRANZYME K"/>
    <property type="match status" value="1"/>
</dbReference>
<dbReference type="GO" id="GO:0005576">
    <property type="term" value="C:extracellular region"/>
    <property type="evidence" value="ECO:0007669"/>
    <property type="project" value="UniProtKB-SubCell"/>
</dbReference>
<dbReference type="GeneTree" id="ENSGT00940000163484"/>